<gene>
    <name evidence="2" type="ORF">A4U43_C03F19180</name>
</gene>
<evidence type="ECO:0000313" key="3">
    <source>
        <dbReference type="Proteomes" id="UP000243459"/>
    </source>
</evidence>
<dbReference type="EMBL" id="CM007383">
    <property type="protein sequence ID" value="ONK75657.1"/>
    <property type="molecule type" value="Genomic_DNA"/>
</dbReference>
<organism evidence="2 3">
    <name type="scientific">Asparagus officinalis</name>
    <name type="common">Garden asparagus</name>
    <dbReference type="NCBI Taxonomy" id="4686"/>
    <lineage>
        <taxon>Eukaryota</taxon>
        <taxon>Viridiplantae</taxon>
        <taxon>Streptophyta</taxon>
        <taxon>Embryophyta</taxon>
        <taxon>Tracheophyta</taxon>
        <taxon>Spermatophyta</taxon>
        <taxon>Magnoliopsida</taxon>
        <taxon>Liliopsida</taxon>
        <taxon>Asparagales</taxon>
        <taxon>Asparagaceae</taxon>
        <taxon>Asparagoideae</taxon>
        <taxon>Asparagus</taxon>
    </lineage>
</organism>
<proteinExistence type="predicted"/>
<reference evidence="3" key="1">
    <citation type="journal article" date="2017" name="Nat. Commun.">
        <title>The asparagus genome sheds light on the origin and evolution of a young Y chromosome.</title>
        <authorList>
            <person name="Harkess A."/>
            <person name="Zhou J."/>
            <person name="Xu C."/>
            <person name="Bowers J.E."/>
            <person name="Van der Hulst R."/>
            <person name="Ayyampalayam S."/>
            <person name="Mercati F."/>
            <person name="Riccardi P."/>
            <person name="McKain M.R."/>
            <person name="Kakrana A."/>
            <person name="Tang H."/>
            <person name="Ray J."/>
            <person name="Groenendijk J."/>
            <person name="Arikit S."/>
            <person name="Mathioni S.M."/>
            <person name="Nakano M."/>
            <person name="Shan H."/>
            <person name="Telgmann-Rauber A."/>
            <person name="Kanno A."/>
            <person name="Yue Z."/>
            <person name="Chen H."/>
            <person name="Li W."/>
            <person name="Chen Y."/>
            <person name="Xu X."/>
            <person name="Zhang Y."/>
            <person name="Luo S."/>
            <person name="Chen H."/>
            <person name="Gao J."/>
            <person name="Mao Z."/>
            <person name="Pires J.C."/>
            <person name="Luo M."/>
            <person name="Kudrna D."/>
            <person name="Wing R.A."/>
            <person name="Meyers B.C."/>
            <person name="Yi K."/>
            <person name="Kong H."/>
            <person name="Lavrijsen P."/>
            <person name="Sunseri F."/>
            <person name="Falavigna A."/>
            <person name="Ye Y."/>
            <person name="Leebens-Mack J.H."/>
            <person name="Chen G."/>
        </authorList>
    </citation>
    <scope>NUCLEOTIDE SEQUENCE [LARGE SCALE GENOMIC DNA]</scope>
    <source>
        <strain evidence="3">cv. DH0086</strain>
    </source>
</reference>
<dbReference type="AlphaFoldDB" id="A0A5P1FE48"/>
<keyword evidence="3" id="KW-1185">Reference proteome</keyword>
<dbReference type="Gramene" id="ONK75657">
    <property type="protein sequence ID" value="ONK75657"/>
    <property type="gene ID" value="A4U43_C03F19180"/>
</dbReference>
<dbReference type="Proteomes" id="UP000243459">
    <property type="component" value="Chromosome 3"/>
</dbReference>
<name>A0A5P1FE48_ASPOF</name>
<evidence type="ECO:0000313" key="2">
    <source>
        <dbReference type="EMBL" id="ONK75657.1"/>
    </source>
</evidence>
<protein>
    <submittedName>
        <fullName evidence="2">Uncharacterized protein</fullName>
    </submittedName>
</protein>
<sequence length="116" mass="13268">MMVSAIVWESLEKEKEWSRKKKIMESLEDEILLSQLESNLLSMRSKLLVAKGRGVGEGDDEGLRMCLRLVMTKEDAREGDSGVEEKRRKKKRGGRLGLGGGEDEERRRGRRINHKA</sequence>
<evidence type="ECO:0000256" key="1">
    <source>
        <dbReference type="SAM" id="MobiDB-lite"/>
    </source>
</evidence>
<accession>A0A5P1FE48</accession>
<feature type="region of interest" description="Disordered" evidence="1">
    <location>
        <begin position="75"/>
        <end position="116"/>
    </location>
</feature>
<feature type="compositionally biased region" description="Basic and acidic residues" evidence="1">
    <location>
        <begin position="75"/>
        <end position="86"/>
    </location>
</feature>